<gene>
    <name evidence="7" type="ORF">GC722_12055</name>
</gene>
<comment type="caution">
    <text evidence="7">The sequence shown here is derived from an EMBL/GenBank/DDBJ whole genome shotgun (WGS) entry which is preliminary data.</text>
</comment>
<evidence type="ECO:0000259" key="6">
    <source>
        <dbReference type="Pfam" id="PF05175"/>
    </source>
</evidence>
<proteinExistence type="predicted"/>
<sequence length="273" mass="28695">MPPLAHELLVRRLREAGCVFAEEEARVLRESAGSRHQLRQMTEARVSGVPLEHVVGWAEFAGLRVPVAPGVFVPRARTQHLLAVAVQLARSGDVAVDLCCGSGALALALHAAEPTLRLHAADVQLDAVHCARQALAGVGEVHRGDLFEALPPDLRGRVDLLVANVPYVPTGDIALMPRDAWEHVPRVTVDGGPDGLDVLRRVAAGAPDWLSPGGHLLSEVAGNQVERALEVFTGAGLTARSSSDPELDAWVVVGRAPVASPPGPSPAGGRGTR</sequence>
<dbReference type="Proteomes" id="UP000435304">
    <property type="component" value="Unassembled WGS sequence"/>
</dbReference>
<dbReference type="AlphaFoldDB" id="A0A6A9V1A2"/>
<accession>A0A6A9V1A2</accession>
<dbReference type="EC" id="2.1.1.297" evidence="1"/>
<dbReference type="InterPro" id="IPR007848">
    <property type="entry name" value="Small_mtfrase_dom"/>
</dbReference>
<dbReference type="EMBL" id="WPCU01000007">
    <property type="protein sequence ID" value="MVA76750.1"/>
    <property type="molecule type" value="Genomic_DNA"/>
</dbReference>
<dbReference type="InterPro" id="IPR004556">
    <property type="entry name" value="HemK-like"/>
</dbReference>
<keyword evidence="4" id="KW-0949">S-adenosyl-L-methionine</keyword>
<evidence type="ECO:0000256" key="3">
    <source>
        <dbReference type="ARBA" id="ARBA00022679"/>
    </source>
</evidence>
<comment type="catalytic activity">
    <reaction evidence="5">
        <text>L-glutaminyl-[peptide chain release factor] + S-adenosyl-L-methionine = N(5)-methyl-L-glutaminyl-[peptide chain release factor] + S-adenosyl-L-homocysteine + H(+)</text>
        <dbReference type="Rhea" id="RHEA:42896"/>
        <dbReference type="Rhea" id="RHEA-COMP:10271"/>
        <dbReference type="Rhea" id="RHEA-COMP:10272"/>
        <dbReference type="ChEBI" id="CHEBI:15378"/>
        <dbReference type="ChEBI" id="CHEBI:30011"/>
        <dbReference type="ChEBI" id="CHEBI:57856"/>
        <dbReference type="ChEBI" id="CHEBI:59789"/>
        <dbReference type="ChEBI" id="CHEBI:61891"/>
        <dbReference type="EC" id="2.1.1.297"/>
    </reaction>
</comment>
<dbReference type="NCBIfam" id="TIGR03704">
    <property type="entry name" value="PrmC_rel_meth"/>
    <property type="match status" value="1"/>
</dbReference>
<protein>
    <recommendedName>
        <fullName evidence="1">peptide chain release factor N(5)-glutamine methyltransferase</fullName>
        <ecNumber evidence="1">2.1.1.297</ecNumber>
    </recommendedName>
</protein>
<name>A0A6A9V1A2_9ACTN</name>
<keyword evidence="8" id="KW-1185">Reference proteome</keyword>
<dbReference type="Gene3D" id="3.40.50.150">
    <property type="entry name" value="Vaccinia Virus protein VP39"/>
    <property type="match status" value="1"/>
</dbReference>
<dbReference type="GO" id="GO:0032259">
    <property type="term" value="P:methylation"/>
    <property type="evidence" value="ECO:0007669"/>
    <property type="project" value="UniProtKB-KW"/>
</dbReference>
<reference evidence="7 8" key="1">
    <citation type="submission" date="2019-12" db="EMBL/GenBank/DDBJ databases">
        <title>Auraticoccus cholistani sp. nov., an actinomycete isolated from soil of Cholistan desert.</title>
        <authorList>
            <person name="Cheema M.T."/>
        </authorList>
    </citation>
    <scope>NUCLEOTIDE SEQUENCE [LARGE SCALE GENOMIC DNA]</scope>
    <source>
        <strain evidence="7 8">F435</strain>
    </source>
</reference>
<dbReference type="InterPro" id="IPR022446">
    <property type="entry name" value="MeTrfrase_put"/>
</dbReference>
<dbReference type="Pfam" id="PF05175">
    <property type="entry name" value="MTS"/>
    <property type="match status" value="1"/>
</dbReference>
<dbReference type="PANTHER" id="PTHR18895">
    <property type="entry name" value="HEMK METHYLTRANSFERASE"/>
    <property type="match status" value="1"/>
</dbReference>
<evidence type="ECO:0000313" key="7">
    <source>
        <dbReference type="EMBL" id="MVA76750.1"/>
    </source>
</evidence>
<dbReference type="PANTHER" id="PTHR18895:SF74">
    <property type="entry name" value="MTRF1L RELEASE FACTOR GLUTAMINE METHYLTRANSFERASE"/>
    <property type="match status" value="1"/>
</dbReference>
<dbReference type="InterPro" id="IPR050320">
    <property type="entry name" value="N5-glutamine_MTase"/>
</dbReference>
<evidence type="ECO:0000256" key="1">
    <source>
        <dbReference type="ARBA" id="ARBA00012771"/>
    </source>
</evidence>
<dbReference type="InterPro" id="IPR029063">
    <property type="entry name" value="SAM-dependent_MTases_sf"/>
</dbReference>
<keyword evidence="3" id="KW-0808">Transferase</keyword>
<dbReference type="SUPFAM" id="SSF53335">
    <property type="entry name" value="S-adenosyl-L-methionine-dependent methyltransferases"/>
    <property type="match status" value="1"/>
</dbReference>
<keyword evidence="2" id="KW-0489">Methyltransferase</keyword>
<evidence type="ECO:0000256" key="5">
    <source>
        <dbReference type="ARBA" id="ARBA00048391"/>
    </source>
</evidence>
<evidence type="ECO:0000256" key="2">
    <source>
        <dbReference type="ARBA" id="ARBA00022603"/>
    </source>
</evidence>
<evidence type="ECO:0000313" key="8">
    <source>
        <dbReference type="Proteomes" id="UP000435304"/>
    </source>
</evidence>
<evidence type="ECO:0000256" key="4">
    <source>
        <dbReference type="ARBA" id="ARBA00022691"/>
    </source>
</evidence>
<dbReference type="GO" id="GO:0102559">
    <property type="term" value="F:peptide chain release factor N(5)-glutamine methyltransferase activity"/>
    <property type="evidence" value="ECO:0007669"/>
    <property type="project" value="UniProtKB-EC"/>
</dbReference>
<organism evidence="7 8">
    <name type="scientific">Auraticoccus cholistanensis</name>
    <dbReference type="NCBI Taxonomy" id="2656650"/>
    <lineage>
        <taxon>Bacteria</taxon>
        <taxon>Bacillati</taxon>
        <taxon>Actinomycetota</taxon>
        <taxon>Actinomycetes</taxon>
        <taxon>Propionibacteriales</taxon>
        <taxon>Propionibacteriaceae</taxon>
        <taxon>Auraticoccus</taxon>
    </lineage>
</organism>
<dbReference type="NCBIfam" id="TIGR00536">
    <property type="entry name" value="hemK_fam"/>
    <property type="match status" value="1"/>
</dbReference>
<feature type="domain" description="Methyltransferase small" evidence="6">
    <location>
        <begin position="80"/>
        <end position="168"/>
    </location>
</feature>